<sequence length="98" mass="10972">MDFSKVKILLKQIADHEAFTMLILIAAILGTVGVMLLFIKGLSLAFDSHVNIFVRIIIGAILLGFFILGARMKYVSFCRQNGITRGQKSQESNHEFKN</sequence>
<organism evidence="2 3">
    <name type="scientific">Cysteiniphilum litorale</name>
    <dbReference type="NCBI Taxonomy" id="2056700"/>
    <lineage>
        <taxon>Bacteria</taxon>
        <taxon>Pseudomonadati</taxon>
        <taxon>Pseudomonadota</taxon>
        <taxon>Gammaproteobacteria</taxon>
        <taxon>Thiotrichales</taxon>
        <taxon>Fastidiosibacteraceae</taxon>
        <taxon>Cysteiniphilum</taxon>
    </lineage>
</organism>
<evidence type="ECO:0000313" key="2">
    <source>
        <dbReference type="EMBL" id="GGF91785.1"/>
    </source>
</evidence>
<proteinExistence type="predicted"/>
<evidence type="ECO:0000313" key="3">
    <source>
        <dbReference type="Proteomes" id="UP000636949"/>
    </source>
</evidence>
<dbReference type="EMBL" id="BMJS01000004">
    <property type="protein sequence ID" value="GGF91785.1"/>
    <property type="molecule type" value="Genomic_DNA"/>
</dbReference>
<reference evidence="2" key="1">
    <citation type="journal article" date="2014" name="Int. J. Syst. Evol. Microbiol.">
        <title>Complete genome sequence of Corynebacterium casei LMG S-19264T (=DSM 44701T), isolated from a smear-ripened cheese.</title>
        <authorList>
            <consortium name="US DOE Joint Genome Institute (JGI-PGF)"/>
            <person name="Walter F."/>
            <person name="Albersmeier A."/>
            <person name="Kalinowski J."/>
            <person name="Ruckert C."/>
        </authorList>
    </citation>
    <scope>NUCLEOTIDE SEQUENCE</scope>
    <source>
        <strain evidence="2">CGMCC 1.15758</strain>
    </source>
</reference>
<dbReference type="RefSeq" id="WP_117001700.1">
    <property type="nucleotide sequence ID" value="NZ_BMJS01000004.1"/>
</dbReference>
<protein>
    <submittedName>
        <fullName evidence="2">Uncharacterized protein</fullName>
    </submittedName>
</protein>
<keyword evidence="1" id="KW-0812">Transmembrane</keyword>
<gene>
    <name evidence="2" type="ORF">GCM10010995_06220</name>
</gene>
<keyword evidence="1" id="KW-0472">Membrane</keyword>
<dbReference type="Proteomes" id="UP000636949">
    <property type="component" value="Unassembled WGS sequence"/>
</dbReference>
<feature type="transmembrane region" description="Helical" evidence="1">
    <location>
        <begin position="52"/>
        <end position="70"/>
    </location>
</feature>
<evidence type="ECO:0000256" key="1">
    <source>
        <dbReference type="SAM" id="Phobius"/>
    </source>
</evidence>
<reference evidence="2" key="2">
    <citation type="submission" date="2020-09" db="EMBL/GenBank/DDBJ databases">
        <authorList>
            <person name="Sun Q."/>
            <person name="Zhou Y."/>
        </authorList>
    </citation>
    <scope>NUCLEOTIDE SEQUENCE</scope>
    <source>
        <strain evidence="2">CGMCC 1.15758</strain>
    </source>
</reference>
<keyword evidence="3" id="KW-1185">Reference proteome</keyword>
<feature type="transmembrane region" description="Helical" evidence="1">
    <location>
        <begin position="21"/>
        <end position="46"/>
    </location>
</feature>
<dbReference type="AlphaFoldDB" id="A0A8J2Z331"/>
<name>A0A8J2Z331_9GAMM</name>
<keyword evidence="1" id="KW-1133">Transmembrane helix</keyword>
<comment type="caution">
    <text evidence="2">The sequence shown here is derived from an EMBL/GenBank/DDBJ whole genome shotgun (WGS) entry which is preliminary data.</text>
</comment>
<dbReference type="OrthoDB" id="9917228at2"/>
<accession>A0A8J2Z331</accession>